<sequence length="48" mass="5533">MFQIAVINTNFIRIYSDFKRPNFWRKAVYAKNSIVATLCPTEINGLPA</sequence>
<dbReference type="STRING" id="388280.SAMN04488057_101154"/>
<dbReference type="EMBL" id="FRCY01000001">
    <property type="protein sequence ID" value="SHM34728.1"/>
    <property type="molecule type" value="Genomic_DNA"/>
</dbReference>
<dbReference type="AlphaFoldDB" id="A0A1M7I253"/>
<evidence type="ECO:0000313" key="2">
    <source>
        <dbReference type="Proteomes" id="UP000184513"/>
    </source>
</evidence>
<name>A0A1M7I253_9BACT</name>
<evidence type="ECO:0000313" key="1">
    <source>
        <dbReference type="EMBL" id="SHM34728.1"/>
    </source>
</evidence>
<organism evidence="1 2">
    <name type="scientific">Cyclobacterium lianum</name>
    <dbReference type="NCBI Taxonomy" id="388280"/>
    <lineage>
        <taxon>Bacteria</taxon>
        <taxon>Pseudomonadati</taxon>
        <taxon>Bacteroidota</taxon>
        <taxon>Cytophagia</taxon>
        <taxon>Cytophagales</taxon>
        <taxon>Cyclobacteriaceae</taxon>
        <taxon>Cyclobacterium</taxon>
    </lineage>
</organism>
<gene>
    <name evidence="1" type="ORF">SAMN04488057_101154</name>
</gene>
<reference evidence="1 2" key="1">
    <citation type="submission" date="2016-11" db="EMBL/GenBank/DDBJ databases">
        <authorList>
            <person name="Jaros S."/>
            <person name="Januszkiewicz K."/>
            <person name="Wedrychowicz H."/>
        </authorList>
    </citation>
    <scope>NUCLEOTIDE SEQUENCE [LARGE SCALE GENOMIC DNA]</scope>
    <source>
        <strain evidence="1 2">CGMCC 1.6102</strain>
    </source>
</reference>
<accession>A0A1M7I253</accession>
<protein>
    <submittedName>
        <fullName evidence="1">Uncharacterized protein</fullName>
    </submittedName>
</protein>
<proteinExistence type="predicted"/>
<keyword evidence="2" id="KW-1185">Reference proteome</keyword>
<dbReference type="Proteomes" id="UP000184513">
    <property type="component" value="Unassembled WGS sequence"/>
</dbReference>